<dbReference type="PRINTS" id="PR00605">
    <property type="entry name" value="CYTCHROMECIC"/>
</dbReference>
<evidence type="ECO:0000256" key="2">
    <source>
        <dbReference type="ARBA" id="ARBA00022617"/>
    </source>
</evidence>
<dbReference type="GO" id="GO:0043448">
    <property type="term" value="P:alkane catabolic process"/>
    <property type="evidence" value="ECO:0007669"/>
    <property type="project" value="TreeGrafter"/>
</dbReference>
<dbReference type="InterPro" id="IPR008168">
    <property type="entry name" value="Cyt_C_IC"/>
</dbReference>
<organism evidence="9 10">
    <name type="scientific">Advenella kashmirensis</name>
    <dbReference type="NCBI Taxonomy" id="310575"/>
    <lineage>
        <taxon>Bacteria</taxon>
        <taxon>Pseudomonadati</taxon>
        <taxon>Pseudomonadota</taxon>
        <taxon>Betaproteobacteria</taxon>
        <taxon>Burkholderiales</taxon>
        <taxon>Alcaligenaceae</taxon>
    </lineage>
</organism>
<gene>
    <name evidence="9" type="ORF">DD666_11350</name>
</gene>
<dbReference type="EMBL" id="DOEK01000028">
    <property type="protein sequence ID" value="HBP29999.1"/>
    <property type="molecule type" value="Genomic_DNA"/>
</dbReference>
<evidence type="ECO:0000256" key="1">
    <source>
        <dbReference type="ARBA" id="ARBA00022448"/>
    </source>
</evidence>
<keyword evidence="3 6" id="KW-0479">Metal-binding</keyword>
<dbReference type="GO" id="GO:0020037">
    <property type="term" value="F:heme binding"/>
    <property type="evidence" value="ECO:0007669"/>
    <property type="project" value="InterPro"/>
</dbReference>
<comment type="caution">
    <text evidence="9">The sequence shown here is derived from an EMBL/GenBank/DDBJ whole genome shotgun (WGS) entry which is preliminary data.</text>
</comment>
<dbReference type="SUPFAM" id="SSF46626">
    <property type="entry name" value="Cytochrome c"/>
    <property type="match status" value="1"/>
</dbReference>
<dbReference type="Pfam" id="PF03640">
    <property type="entry name" value="Lipoprotein_15"/>
    <property type="match status" value="1"/>
</dbReference>
<protein>
    <recommendedName>
        <fullName evidence="8">Cytochrome c domain-containing protein</fullName>
    </recommendedName>
</protein>
<dbReference type="AlphaFoldDB" id="A0A356LGN9"/>
<feature type="chain" id="PRO_5016634533" description="Cytochrome c domain-containing protein" evidence="7">
    <location>
        <begin position="39"/>
        <end position="272"/>
    </location>
</feature>
<evidence type="ECO:0000313" key="9">
    <source>
        <dbReference type="EMBL" id="HBP29999.1"/>
    </source>
</evidence>
<dbReference type="Proteomes" id="UP000264036">
    <property type="component" value="Unassembled WGS sequence"/>
</dbReference>
<accession>A0A356LGN9</accession>
<dbReference type="Pfam" id="PF13442">
    <property type="entry name" value="Cytochrome_CBB3"/>
    <property type="match status" value="1"/>
</dbReference>
<feature type="signal peptide" evidence="7">
    <location>
        <begin position="1"/>
        <end position="38"/>
    </location>
</feature>
<evidence type="ECO:0000256" key="7">
    <source>
        <dbReference type="SAM" id="SignalP"/>
    </source>
</evidence>
<keyword evidence="1" id="KW-0813">Transport</keyword>
<evidence type="ECO:0000256" key="3">
    <source>
        <dbReference type="ARBA" id="ARBA00022723"/>
    </source>
</evidence>
<dbReference type="GO" id="GO:0005506">
    <property type="term" value="F:iron ion binding"/>
    <property type="evidence" value="ECO:0007669"/>
    <property type="project" value="InterPro"/>
</dbReference>
<dbReference type="PANTHER" id="PTHR39335:SF1">
    <property type="entry name" value="BLL4220 PROTEIN"/>
    <property type="match status" value="1"/>
</dbReference>
<evidence type="ECO:0000259" key="8">
    <source>
        <dbReference type="PROSITE" id="PS51007"/>
    </source>
</evidence>
<sequence length="272" mass="28101">MTNSNPPNTRKAMKIKLTHTAAAVACAAAFGFAGLANANAAADSQGTDKTAGSTSTTLIAKGTSGTMTPFLVDEQGYTLYSLTKENKASCDEACMKHWEPVVSESRPLGHEILPGLLKAEKNDQGVSQVSYGGLPLYRFDGDKKPGDMNGQDFSGVGVMVSVLGTAEKPEVAGEKVEATPELMAAGAKVYSSTCAACHGAEGQGAFGTKLEGFDRLANAPALLSTIIHGLNSMPALGGQFNDEQVAAVATYVRNSWGNSYGGVSAEQAKAAR</sequence>
<feature type="domain" description="Cytochrome c" evidence="8">
    <location>
        <begin position="181"/>
        <end position="256"/>
    </location>
</feature>
<keyword evidence="4" id="KW-0249">Electron transport</keyword>
<name>A0A356LGN9_9BURK</name>
<evidence type="ECO:0000256" key="4">
    <source>
        <dbReference type="ARBA" id="ARBA00022982"/>
    </source>
</evidence>
<dbReference type="GO" id="GO:0009055">
    <property type="term" value="F:electron transfer activity"/>
    <property type="evidence" value="ECO:0007669"/>
    <property type="project" value="InterPro"/>
</dbReference>
<evidence type="ECO:0000256" key="6">
    <source>
        <dbReference type="PROSITE-ProRule" id="PRU00433"/>
    </source>
</evidence>
<dbReference type="InterPro" id="IPR005297">
    <property type="entry name" value="Lipoprotein_repeat"/>
</dbReference>
<dbReference type="Gene3D" id="1.10.760.10">
    <property type="entry name" value="Cytochrome c-like domain"/>
    <property type="match status" value="1"/>
</dbReference>
<keyword evidence="5 6" id="KW-0408">Iron</keyword>
<keyword evidence="7" id="KW-0732">Signal</keyword>
<dbReference type="InterPro" id="IPR036909">
    <property type="entry name" value="Cyt_c-like_dom_sf"/>
</dbReference>
<proteinExistence type="predicted"/>
<dbReference type="PANTHER" id="PTHR39335">
    <property type="entry name" value="BLL4220 PROTEIN"/>
    <property type="match status" value="1"/>
</dbReference>
<dbReference type="PROSITE" id="PS51007">
    <property type="entry name" value="CYTC"/>
    <property type="match status" value="1"/>
</dbReference>
<reference evidence="9 10" key="1">
    <citation type="journal article" date="2018" name="Nat. Biotechnol.">
        <title>A standardized bacterial taxonomy based on genome phylogeny substantially revises the tree of life.</title>
        <authorList>
            <person name="Parks D.H."/>
            <person name="Chuvochina M."/>
            <person name="Waite D.W."/>
            <person name="Rinke C."/>
            <person name="Skarshewski A."/>
            <person name="Chaumeil P.A."/>
            <person name="Hugenholtz P."/>
        </authorList>
    </citation>
    <scope>NUCLEOTIDE SEQUENCE [LARGE SCALE GENOMIC DNA]</scope>
    <source>
        <strain evidence="9">UBA10707</strain>
    </source>
</reference>
<keyword evidence="2 6" id="KW-0349">Heme</keyword>
<dbReference type="InterPro" id="IPR009056">
    <property type="entry name" value="Cyt_c-like_dom"/>
</dbReference>
<evidence type="ECO:0000256" key="5">
    <source>
        <dbReference type="ARBA" id="ARBA00023004"/>
    </source>
</evidence>
<evidence type="ECO:0000313" key="10">
    <source>
        <dbReference type="Proteomes" id="UP000264036"/>
    </source>
</evidence>